<keyword evidence="3" id="KW-0812">Transmembrane</keyword>
<dbReference type="PANTHER" id="PTHR13572:SF4">
    <property type="entry name" value="RE57134P"/>
    <property type="match status" value="1"/>
</dbReference>
<dbReference type="Gene3D" id="3.20.20.80">
    <property type="entry name" value="Glycosidases"/>
    <property type="match status" value="1"/>
</dbReference>
<feature type="chain" id="PRO_5041941595" evidence="10">
    <location>
        <begin position="22"/>
        <end position="522"/>
    </location>
</feature>
<keyword evidence="12" id="KW-1185">Reference proteome</keyword>
<feature type="compositionally biased region" description="Low complexity" evidence="9">
    <location>
        <begin position="128"/>
        <end position="140"/>
    </location>
</feature>
<accession>A0AAD2FNM0</accession>
<keyword evidence="6" id="KW-1133">Transmembrane helix</keyword>
<sequence length="522" mass="59719">MKFLDHRAVLRFSFILVFVNAVVDESEDYARFFNEPQTMPRDEGPLRRSNRPIKGSSSHASPVSFAATTEEEQTLQEVEFERKEAPAISKVALKFAREDWRDRLVFSDRPTTVPSESPTNVPTKEPSESPSMIPSQSISPTNNDTVVPGQLMVGAYYYPWHADDFHRGYGYLREDLEPPQLPELGEYDDRDRKTIWKHLRWSRQANINLWITSWWGPQSRSDNTTREFILTHDTLRTHKISVFYETQGRIRESDDYSLHRVERDMKFLCDNYFRHPNYYNVDDVGKGRRPVLFLYLSRGLDNRGLLRATTERMRQGVRDSCGKELYIVGDQVFGGTAEKDFVNNPRHYSAFQLLDAVTNYDVYGSVAQIVGRKGGTLTQSQVQNYYENEQAEWKAAAERYNCQFIPAVSPGYNDLSVRPRAANPPLSRSLQGQEPGSLFREALKYAVPLADNSGLDSTATSQPDRLLVVNSLNEWHEDTQIEPTVGTASSTPINHTFGFTYEGYGTKYLDILKEATDSKLVV</sequence>
<dbReference type="EMBL" id="CAKOGP040001725">
    <property type="protein sequence ID" value="CAJ1947299.1"/>
    <property type="molecule type" value="Genomic_DNA"/>
</dbReference>
<dbReference type="InterPro" id="IPR026071">
    <property type="entry name" value="Glyco_Hydrolase_99"/>
</dbReference>
<keyword evidence="8" id="KW-0472">Membrane</keyword>
<keyword evidence="5" id="KW-0735">Signal-anchor</keyword>
<reference evidence="11" key="1">
    <citation type="submission" date="2023-08" db="EMBL/GenBank/DDBJ databases">
        <authorList>
            <person name="Audoor S."/>
            <person name="Bilcke G."/>
        </authorList>
    </citation>
    <scope>NUCLEOTIDE SEQUENCE</scope>
</reference>
<dbReference type="AlphaFoldDB" id="A0AAD2FNM0"/>
<dbReference type="GO" id="GO:0000139">
    <property type="term" value="C:Golgi membrane"/>
    <property type="evidence" value="ECO:0007669"/>
    <property type="project" value="UniProtKB-SubCell"/>
</dbReference>
<proteinExistence type="inferred from homology"/>
<feature type="signal peptide" evidence="10">
    <location>
        <begin position="1"/>
        <end position="21"/>
    </location>
</feature>
<evidence type="ECO:0000256" key="9">
    <source>
        <dbReference type="SAM" id="MobiDB-lite"/>
    </source>
</evidence>
<comment type="caution">
    <text evidence="11">The sequence shown here is derived from an EMBL/GenBank/DDBJ whole genome shotgun (WGS) entry which is preliminary data.</text>
</comment>
<evidence type="ECO:0000256" key="7">
    <source>
        <dbReference type="ARBA" id="ARBA00023034"/>
    </source>
</evidence>
<evidence type="ECO:0000256" key="3">
    <source>
        <dbReference type="ARBA" id="ARBA00022692"/>
    </source>
</evidence>
<evidence type="ECO:0000256" key="2">
    <source>
        <dbReference type="ARBA" id="ARBA00009559"/>
    </source>
</evidence>
<feature type="compositionally biased region" description="Polar residues" evidence="9">
    <location>
        <begin position="109"/>
        <end position="122"/>
    </location>
</feature>
<comment type="subcellular location">
    <subcellularLocation>
        <location evidence="1">Golgi apparatus membrane</location>
        <topology evidence="1">Single-pass type II membrane protein</topology>
    </subcellularLocation>
</comment>
<evidence type="ECO:0000256" key="1">
    <source>
        <dbReference type="ARBA" id="ARBA00004323"/>
    </source>
</evidence>
<evidence type="ECO:0000256" key="10">
    <source>
        <dbReference type="SAM" id="SignalP"/>
    </source>
</evidence>
<dbReference type="Pfam" id="PF16317">
    <property type="entry name" value="Glyco_hydro_99"/>
    <property type="match status" value="2"/>
</dbReference>
<keyword evidence="10" id="KW-0732">Signal</keyword>
<evidence type="ECO:0000313" key="11">
    <source>
        <dbReference type="EMBL" id="CAJ1947299.1"/>
    </source>
</evidence>
<dbReference type="GO" id="GO:0004559">
    <property type="term" value="F:alpha-mannosidase activity"/>
    <property type="evidence" value="ECO:0007669"/>
    <property type="project" value="TreeGrafter"/>
</dbReference>
<evidence type="ECO:0000313" key="12">
    <source>
        <dbReference type="Proteomes" id="UP001295423"/>
    </source>
</evidence>
<dbReference type="Proteomes" id="UP001295423">
    <property type="component" value="Unassembled WGS sequence"/>
</dbReference>
<gene>
    <name evidence="11" type="ORF">CYCCA115_LOCUS11077</name>
</gene>
<evidence type="ECO:0000256" key="4">
    <source>
        <dbReference type="ARBA" id="ARBA00022801"/>
    </source>
</evidence>
<evidence type="ECO:0000256" key="5">
    <source>
        <dbReference type="ARBA" id="ARBA00022968"/>
    </source>
</evidence>
<name>A0AAD2FNM0_9STRA</name>
<organism evidence="11 12">
    <name type="scientific">Cylindrotheca closterium</name>
    <dbReference type="NCBI Taxonomy" id="2856"/>
    <lineage>
        <taxon>Eukaryota</taxon>
        <taxon>Sar</taxon>
        <taxon>Stramenopiles</taxon>
        <taxon>Ochrophyta</taxon>
        <taxon>Bacillariophyta</taxon>
        <taxon>Bacillariophyceae</taxon>
        <taxon>Bacillariophycidae</taxon>
        <taxon>Bacillariales</taxon>
        <taxon>Bacillariaceae</taxon>
        <taxon>Cylindrotheca</taxon>
    </lineage>
</organism>
<feature type="region of interest" description="Disordered" evidence="9">
    <location>
        <begin position="34"/>
        <end position="72"/>
    </location>
</feature>
<feature type="region of interest" description="Disordered" evidence="9">
    <location>
        <begin position="107"/>
        <end position="144"/>
    </location>
</feature>
<protein>
    <submittedName>
        <fullName evidence="11">Uncharacterized protein</fullName>
    </submittedName>
</protein>
<evidence type="ECO:0000256" key="6">
    <source>
        <dbReference type="ARBA" id="ARBA00022989"/>
    </source>
</evidence>
<evidence type="ECO:0000256" key="8">
    <source>
        <dbReference type="ARBA" id="ARBA00023136"/>
    </source>
</evidence>
<comment type="similarity">
    <text evidence="2">Belongs to the glycosyl hydrolase 99 family.</text>
</comment>
<dbReference type="PANTHER" id="PTHR13572">
    <property type="entry name" value="ENDO-ALPHA-1,2-MANNOSIDASE"/>
    <property type="match status" value="1"/>
</dbReference>
<keyword evidence="4" id="KW-0378">Hydrolase</keyword>
<keyword evidence="7" id="KW-0333">Golgi apparatus</keyword>